<comment type="caution">
    <text evidence="1">The sequence shown here is derived from an EMBL/GenBank/DDBJ whole genome shotgun (WGS) entry which is preliminary data.</text>
</comment>
<dbReference type="EMBL" id="CM037616">
    <property type="protein sequence ID" value="KAH7994044.1"/>
    <property type="molecule type" value="Genomic_DNA"/>
</dbReference>
<accession>A0ACB8EMW3</accession>
<name>A0ACB8EMW3_9SAUR</name>
<keyword evidence="2" id="KW-1185">Reference proteome</keyword>
<protein>
    <submittedName>
        <fullName evidence="1">Ras- protein Rab-5B</fullName>
    </submittedName>
</protein>
<sequence>MDQAELSRFGGACRAKGMSPPPLNSAQSELAEAQAYADDNSLLFMETSAKTAMNVNDLFLAIAKKLPKSEPQSTGGAVGRNRGVDLHEQSQQNKSQCCSN</sequence>
<evidence type="ECO:0000313" key="2">
    <source>
        <dbReference type="Proteomes" id="UP000827872"/>
    </source>
</evidence>
<gene>
    <name evidence="1" type="primary">RAB5B_2</name>
    <name evidence="1" type="ORF">K3G42_033046</name>
</gene>
<proteinExistence type="predicted"/>
<organism evidence="1 2">
    <name type="scientific">Sphaerodactylus townsendi</name>
    <dbReference type="NCBI Taxonomy" id="933632"/>
    <lineage>
        <taxon>Eukaryota</taxon>
        <taxon>Metazoa</taxon>
        <taxon>Chordata</taxon>
        <taxon>Craniata</taxon>
        <taxon>Vertebrata</taxon>
        <taxon>Euteleostomi</taxon>
        <taxon>Lepidosauria</taxon>
        <taxon>Squamata</taxon>
        <taxon>Bifurcata</taxon>
        <taxon>Gekkota</taxon>
        <taxon>Sphaerodactylidae</taxon>
        <taxon>Sphaerodactylus</taxon>
    </lineage>
</organism>
<dbReference type="Proteomes" id="UP000827872">
    <property type="component" value="Linkage Group LG03"/>
</dbReference>
<evidence type="ECO:0000313" key="1">
    <source>
        <dbReference type="EMBL" id="KAH7994044.1"/>
    </source>
</evidence>
<reference evidence="1" key="1">
    <citation type="submission" date="2021-08" db="EMBL/GenBank/DDBJ databases">
        <title>The first chromosome-level gecko genome reveals the dynamic sex chromosomes of Neotropical dwarf geckos (Sphaerodactylidae: Sphaerodactylus).</title>
        <authorList>
            <person name="Pinto B.J."/>
            <person name="Keating S.E."/>
            <person name="Gamble T."/>
        </authorList>
    </citation>
    <scope>NUCLEOTIDE SEQUENCE</scope>
    <source>
        <strain evidence="1">TG3544</strain>
    </source>
</reference>